<evidence type="ECO:0000313" key="3">
    <source>
        <dbReference type="EMBL" id="SJZ65618.1"/>
    </source>
</evidence>
<keyword evidence="4" id="KW-1185">Reference proteome</keyword>
<dbReference type="RefSeq" id="WP_078787046.1">
    <property type="nucleotide sequence ID" value="NZ_FMTO01000006.1"/>
</dbReference>
<evidence type="ECO:0000256" key="2">
    <source>
        <dbReference type="SAM" id="Phobius"/>
    </source>
</evidence>
<accession>A0A1T4MFQ2</accession>
<protein>
    <submittedName>
        <fullName evidence="3">YceG-like family protein</fullName>
    </submittedName>
</protein>
<organism evidence="3 4">
    <name type="scientific">Eubacterium ruminantium</name>
    <dbReference type="NCBI Taxonomy" id="42322"/>
    <lineage>
        <taxon>Bacteria</taxon>
        <taxon>Bacillati</taxon>
        <taxon>Bacillota</taxon>
        <taxon>Clostridia</taxon>
        <taxon>Eubacteriales</taxon>
        <taxon>Eubacteriaceae</taxon>
        <taxon>Eubacterium</taxon>
    </lineage>
</organism>
<dbReference type="Proteomes" id="UP000189857">
    <property type="component" value="Unassembled WGS sequence"/>
</dbReference>
<feature type="transmembrane region" description="Helical" evidence="2">
    <location>
        <begin position="6"/>
        <end position="25"/>
    </location>
</feature>
<feature type="compositionally biased region" description="Low complexity" evidence="1">
    <location>
        <begin position="86"/>
        <end position="104"/>
    </location>
</feature>
<dbReference type="Gene3D" id="3.30.1490.480">
    <property type="entry name" value="Endolytic murein transglycosylase"/>
    <property type="match status" value="1"/>
</dbReference>
<keyword evidence="2" id="KW-0812">Transmembrane</keyword>
<sequence>MKVKYYLRGIGIGVLLGVLIMFAAMKTLGYEKSDGSVRTAVADENAKKEKPTPPKDKKTEASTNIKTEVTTEVLTTEKVTTEKQTTEATTKATTEITTEATTEATTEKKTEEVTTEKATEEPAKTSDETVTIVVESGMYSEEVAERLMEAGIIDDAYDFNIWLESTGYATALEVGEFQVKKGMSYEEIAKVLTRVY</sequence>
<proteinExistence type="predicted"/>
<feature type="compositionally biased region" description="Basic and acidic residues" evidence="1">
    <location>
        <begin position="44"/>
        <end position="60"/>
    </location>
</feature>
<feature type="region of interest" description="Disordered" evidence="1">
    <location>
        <begin position="80"/>
        <end position="127"/>
    </location>
</feature>
<keyword evidence="2" id="KW-0472">Membrane</keyword>
<keyword evidence="2" id="KW-1133">Transmembrane helix</keyword>
<reference evidence="3 4" key="1">
    <citation type="submission" date="2017-02" db="EMBL/GenBank/DDBJ databases">
        <authorList>
            <person name="Peterson S.W."/>
        </authorList>
    </citation>
    <scope>NUCLEOTIDE SEQUENCE [LARGE SCALE GENOMIC DNA]</scope>
    <source>
        <strain evidence="3 4">ATCC 17233</strain>
    </source>
</reference>
<feature type="compositionally biased region" description="Basic and acidic residues" evidence="1">
    <location>
        <begin position="105"/>
        <end position="127"/>
    </location>
</feature>
<gene>
    <name evidence="3" type="ORF">SAMN02745110_01200</name>
</gene>
<dbReference type="OrthoDB" id="9814591at2"/>
<feature type="region of interest" description="Disordered" evidence="1">
    <location>
        <begin position="41"/>
        <end position="65"/>
    </location>
</feature>
<dbReference type="EMBL" id="FUXA01000007">
    <property type="protein sequence ID" value="SJZ65618.1"/>
    <property type="molecule type" value="Genomic_DNA"/>
</dbReference>
<evidence type="ECO:0000256" key="1">
    <source>
        <dbReference type="SAM" id="MobiDB-lite"/>
    </source>
</evidence>
<dbReference type="AlphaFoldDB" id="A0A1T4MFQ2"/>
<name>A0A1T4MFQ2_9FIRM</name>
<evidence type="ECO:0000313" key="4">
    <source>
        <dbReference type="Proteomes" id="UP000189857"/>
    </source>
</evidence>